<feature type="non-terminal residue" evidence="1">
    <location>
        <position position="186"/>
    </location>
</feature>
<evidence type="ECO:0000313" key="1">
    <source>
        <dbReference type="EMBL" id="SVB62035.1"/>
    </source>
</evidence>
<organism evidence="1">
    <name type="scientific">marine metagenome</name>
    <dbReference type="NCBI Taxonomy" id="408172"/>
    <lineage>
        <taxon>unclassified sequences</taxon>
        <taxon>metagenomes</taxon>
        <taxon>ecological metagenomes</taxon>
    </lineage>
</organism>
<dbReference type="AlphaFoldDB" id="A0A382FH77"/>
<name>A0A382FH77_9ZZZZ</name>
<gene>
    <name evidence="1" type="ORF">METZ01_LOCUS214889</name>
</gene>
<sequence>MRNIKKKDSFSEIAFMNAYSILISSMCLLSLTCNMLGKGLSSDIPDLSTQALESLVAHYDGQTGVETDGNSVISWTPVDANGDFLDDMIVLSTQRGNAGQELITYDGSGKLTFDDTSVGADGRYLEGTLSNSESEDFTVFWVGNYSADAPFATSGTYVYNIGPSNTSHQRDDGKGGFVVEQYNGTT</sequence>
<reference evidence="1" key="1">
    <citation type="submission" date="2018-05" db="EMBL/GenBank/DDBJ databases">
        <authorList>
            <person name="Lanie J.A."/>
            <person name="Ng W.-L."/>
            <person name="Kazmierczak K.M."/>
            <person name="Andrzejewski T.M."/>
            <person name="Davidsen T.M."/>
            <person name="Wayne K.J."/>
            <person name="Tettelin H."/>
            <person name="Glass J.I."/>
            <person name="Rusch D."/>
            <person name="Podicherti R."/>
            <person name="Tsui H.-C.T."/>
            <person name="Winkler M.E."/>
        </authorList>
    </citation>
    <scope>NUCLEOTIDE SEQUENCE</scope>
</reference>
<accession>A0A382FH77</accession>
<proteinExistence type="predicted"/>
<dbReference type="EMBL" id="UINC01049813">
    <property type="protein sequence ID" value="SVB62035.1"/>
    <property type="molecule type" value="Genomic_DNA"/>
</dbReference>
<protein>
    <submittedName>
        <fullName evidence="1">Uncharacterized protein</fullName>
    </submittedName>
</protein>